<keyword evidence="2" id="KW-0288">FMN</keyword>
<dbReference type="Pfam" id="PF07568">
    <property type="entry name" value="HisKA_2"/>
    <property type="match status" value="1"/>
</dbReference>
<dbReference type="CDD" id="cd00130">
    <property type="entry name" value="PAS"/>
    <property type="match status" value="1"/>
</dbReference>
<dbReference type="SUPFAM" id="SSF55785">
    <property type="entry name" value="PYP-like sensor domain (PAS domain)"/>
    <property type="match status" value="1"/>
</dbReference>
<feature type="compositionally biased region" description="Low complexity" evidence="4">
    <location>
        <begin position="390"/>
        <end position="401"/>
    </location>
</feature>
<keyword evidence="3" id="KW-0157">Chromophore</keyword>
<accession>A0ABQ4S158</accession>
<dbReference type="InterPro" id="IPR011495">
    <property type="entry name" value="Sig_transdc_His_kin_sub2_dim/P"/>
</dbReference>
<dbReference type="Pfam" id="PF13426">
    <property type="entry name" value="PAS_9"/>
    <property type="match status" value="1"/>
</dbReference>
<feature type="domain" description="PAC" evidence="6">
    <location>
        <begin position="103"/>
        <end position="157"/>
    </location>
</feature>
<protein>
    <recommendedName>
        <fullName evidence="9">Histidine kinase</fullName>
    </recommendedName>
</protein>
<evidence type="ECO:0000256" key="4">
    <source>
        <dbReference type="SAM" id="MobiDB-lite"/>
    </source>
</evidence>
<dbReference type="RefSeq" id="WP_238244728.1">
    <property type="nucleotide sequence ID" value="NZ_BPQP01000040.1"/>
</dbReference>
<evidence type="ECO:0000256" key="3">
    <source>
        <dbReference type="ARBA" id="ARBA00022991"/>
    </source>
</evidence>
<feature type="region of interest" description="Disordered" evidence="4">
    <location>
        <begin position="388"/>
        <end position="407"/>
    </location>
</feature>
<dbReference type="Gene3D" id="3.30.565.10">
    <property type="entry name" value="Histidine kinase-like ATPase, C-terminal domain"/>
    <property type="match status" value="1"/>
</dbReference>
<reference evidence="7" key="2">
    <citation type="submission" date="2021-08" db="EMBL/GenBank/DDBJ databases">
        <authorList>
            <person name="Tani A."/>
            <person name="Ola A."/>
            <person name="Ogura Y."/>
            <person name="Katsura K."/>
            <person name="Hayashi T."/>
        </authorList>
    </citation>
    <scope>NUCLEOTIDE SEQUENCE</scope>
    <source>
        <strain evidence="7">DSM 19015</strain>
    </source>
</reference>
<dbReference type="Proteomes" id="UP001055125">
    <property type="component" value="Unassembled WGS sequence"/>
</dbReference>
<dbReference type="InterPro" id="IPR001610">
    <property type="entry name" value="PAC"/>
</dbReference>
<keyword evidence="8" id="KW-1185">Reference proteome</keyword>
<dbReference type="PROSITE" id="PS50112">
    <property type="entry name" value="PAS"/>
    <property type="match status" value="1"/>
</dbReference>
<evidence type="ECO:0000313" key="8">
    <source>
        <dbReference type="Proteomes" id="UP001055125"/>
    </source>
</evidence>
<dbReference type="PANTHER" id="PTHR47429:SF2">
    <property type="entry name" value="PROTEIN TWIN LOV 1"/>
    <property type="match status" value="1"/>
</dbReference>
<dbReference type="InterPro" id="IPR036890">
    <property type="entry name" value="HATPase_C_sf"/>
</dbReference>
<name>A0ABQ4S158_9HYPH</name>
<evidence type="ECO:0000259" key="6">
    <source>
        <dbReference type="PROSITE" id="PS50113"/>
    </source>
</evidence>
<comment type="caution">
    <text evidence="7">The sequence shown here is derived from an EMBL/GenBank/DDBJ whole genome shotgun (WGS) entry which is preliminary data.</text>
</comment>
<evidence type="ECO:0000259" key="5">
    <source>
        <dbReference type="PROSITE" id="PS50112"/>
    </source>
</evidence>
<reference evidence="7" key="1">
    <citation type="journal article" date="2021" name="Front. Microbiol.">
        <title>Comprehensive Comparative Genomics and Phenotyping of Methylobacterium Species.</title>
        <authorList>
            <person name="Alessa O."/>
            <person name="Ogura Y."/>
            <person name="Fujitani Y."/>
            <person name="Takami H."/>
            <person name="Hayashi T."/>
            <person name="Sahin N."/>
            <person name="Tani A."/>
        </authorList>
    </citation>
    <scope>NUCLEOTIDE SEQUENCE</scope>
    <source>
        <strain evidence="7">DSM 19015</strain>
    </source>
</reference>
<dbReference type="EMBL" id="BPQP01000040">
    <property type="protein sequence ID" value="GJD95583.1"/>
    <property type="molecule type" value="Genomic_DNA"/>
</dbReference>
<dbReference type="SMART" id="SM00091">
    <property type="entry name" value="PAS"/>
    <property type="match status" value="1"/>
</dbReference>
<dbReference type="NCBIfam" id="TIGR00229">
    <property type="entry name" value="sensory_box"/>
    <property type="match status" value="1"/>
</dbReference>
<proteinExistence type="predicted"/>
<dbReference type="PROSITE" id="PS50113">
    <property type="entry name" value="PAC"/>
    <property type="match status" value="1"/>
</dbReference>
<evidence type="ECO:0000313" key="7">
    <source>
        <dbReference type="EMBL" id="GJD95583.1"/>
    </source>
</evidence>
<evidence type="ECO:0008006" key="9">
    <source>
        <dbReference type="Google" id="ProtNLM"/>
    </source>
</evidence>
<dbReference type="SMART" id="SM00086">
    <property type="entry name" value="PAC"/>
    <property type="match status" value="1"/>
</dbReference>
<dbReference type="InterPro" id="IPR000700">
    <property type="entry name" value="PAS-assoc_C"/>
</dbReference>
<gene>
    <name evidence="7" type="ORF">OCOJLMKI_2796</name>
</gene>
<evidence type="ECO:0000256" key="1">
    <source>
        <dbReference type="ARBA" id="ARBA00022630"/>
    </source>
</evidence>
<feature type="domain" description="PAS" evidence="5">
    <location>
        <begin position="53"/>
        <end position="102"/>
    </location>
</feature>
<dbReference type="InterPro" id="IPR000014">
    <property type="entry name" value="PAS"/>
</dbReference>
<keyword evidence="1" id="KW-0285">Flavoprotein</keyword>
<sequence>MSDDKEDDIAAIVRARAAGSELWAEHAPAGDPFAAAVRATRMAMIITDPHLDDNPIVYVNQAFCSLTGYEESECIGRNCRFLQGVDTDPRHRMQIREYVENNQDLHIEILNYKRDGTPFWNSLFVSPVLDREGEISHFFASQLDVTERKEREQGMERLASELAQAKSMLEGQVDDRTAALMQTLETRTKLLTELDHRVKNNLQLMISLVNLEKRHRASELEHEALEAIRVRLHALGLVHRKLYNEDSIGCFDVSEFVRNIVEDHQLQSGRSDIRLVFNTEPVSVTSAKAGPVALFVNELVGAAMRYAYQGRRGSLKLGLHAMREGGERQFKLSIADDGYSAREKDDTRRSTAGSILALLARQLDARIDWCEGDAHTLVRVTMPCAEPDHSGSLTDLSSDGGHVIGRH</sequence>
<dbReference type="PANTHER" id="PTHR47429">
    <property type="entry name" value="PROTEIN TWIN LOV 1"/>
    <property type="match status" value="1"/>
</dbReference>
<evidence type="ECO:0000256" key="2">
    <source>
        <dbReference type="ARBA" id="ARBA00022643"/>
    </source>
</evidence>
<organism evidence="7 8">
    <name type="scientific">Methylobacterium iners</name>
    <dbReference type="NCBI Taxonomy" id="418707"/>
    <lineage>
        <taxon>Bacteria</taxon>
        <taxon>Pseudomonadati</taxon>
        <taxon>Pseudomonadota</taxon>
        <taxon>Alphaproteobacteria</taxon>
        <taxon>Hyphomicrobiales</taxon>
        <taxon>Methylobacteriaceae</taxon>
        <taxon>Methylobacterium</taxon>
    </lineage>
</organism>
<dbReference type="Gene3D" id="3.30.450.20">
    <property type="entry name" value="PAS domain"/>
    <property type="match status" value="2"/>
</dbReference>
<dbReference type="InterPro" id="IPR035965">
    <property type="entry name" value="PAS-like_dom_sf"/>
</dbReference>